<evidence type="ECO:0000256" key="4">
    <source>
        <dbReference type="ARBA" id="ARBA00023163"/>
    </source>
</evidence>
<sequence>MKISQLRTLLAIRDNGSLSRAAQVVHLSHSALSTQMTQLEQDLGSALFVKGRRPVMLTAFGLRFCVEAEDVLGRFDALRQSAGGDRTDGTIRAGFVPTTQQTLLPVVLRGLGATFPKLRVQVTSGLSGDLAEQVARGHLDLAVMTAGDRIGPEMEQTEIAREPLCVVAPPDTAGDAESWLGTLPYIAFARDTRLGQQIETGLSALKLRPETVMEIDSLDTIEALVREGLGCSILPQRLFAPPLQDRLTCLPFPQDGAARRLALLRRRDFNRPTVWAELRRLLA</sequence>
<dbReference type="Pfam" id="PF03466">
    <property type="entry name" value="LysR_substrate"/>
    <property type="match status" value="1"/>
</dbReference>
<evidence type="ECO:0000313" key="7">
    <source>
        <dbReference type="Proteomes" id="UP001348149"/>
    </source>
</evidence>
<evidence type="ECO:0000259" key="5">
    <source>
        <dbReference type="PROSITE" id="PS50931"/>
    </source>
</evidence>
<dbReference type="InterPro" id="IPR050950">
    <property type="entry name" value="HTH-type_LysR_regulators"/>
</dbReference>
<proteinExistence type="inferred from homology"/>
<evidence type="ECO:0000256" key="1">
    <source>
        <dbReference type="ARBA" id="ARBA00009437"/>
    </source>
</evidence>
<reference evidence="6 7" key="1">
    <citation type="submission" date="2024-01" db="EMBL/GenBank/DDBJ databases">
        <title>Mesobacterium rodlantinim sp. nov., isolated from shallow sea hydrothermal systems off Kueishantao Island.</title>
        <authorList>
            <person name="Su Z."/>
            <person name="Tang K."/>
        </authorList>
    </citation>
    <scope>NUCLEOTIDE SEQUENCE [LARGE SCALE GENOMIC DNA]</scope>
    <source>
        <strain evidence="6 7">TK19101</strain>
    </source>
</reference>
<dbReference type="EMBL" id="JAYLLH010000035">
    <property type="protein sequence ID" value="MEC3863039.1"/>
    <property type="molecule type" value="Genomic_DNA"/>
</dbReference>
<evidence type="ECO:0000256" key="2">
    <source>
        <dbReference type="ARBA" id="ARBA00023015"/>
    </source>
</evidence>
<name>A0ABU6HKP8_9RHOB</name>
<dbReference type="PANTHER" id="PTHR30419">
    <property type="entry name" value="HTH-TYPE TRANSCRIPTIONAL REGULATOR YBHD"/>
    <property type="match status" value="1"/>
</dbReference>
<dbReference type="InterPro" id="IPR036390">
    <property type="entry name" value="WH_DNA-bd_sf"/>
</dbReference>
<comment type="similarity">
    <text evidence="1">Belongs to the LysR transcriptional regulatory family.</text>
</comment>
<dbReference type="Gene3D" id="3.40.190.10">
    <property type="entry name" value="Periplasmic binding protein-like II"/>
    <property type="match status" value="2"/>
</dbReference>
<dbReference type="PROSITE" id="PS50931">
    <property type="entry name" value="HTH_LYSR"/>
    <property type="match status" value="1"/>
</dbReference>
<protein>
    <submittedName>
        <fullName evidence="6">LysR family transcriptional regulator</fullName>
    </submittedName>
</protein>
<dbReference type="Gene3D" id="1.10.10.10">
    <property type="entry name" value="Winged helix-like DNA-binding domain superfamily/Winged helix DNA-binding domain"/>
    <property type="match status" value="1"/>
</dbReference>
<comment type="caution">
    <text evidence="6">The sequence shown here is derived from an EMBL/GenBank/DDBJ whole genome shotgun (WGS) entry which is preliminary data.</text>
</comment>
<dbReference type="RefSeq" id="WP_326299110.1">
    <property type="nucleotide sequence ID" value="NZ_JAYLLH010000035.1"/>
</dbReference>
<keyword evidence="4" id="KW-0804">Transcription</keyword>
<dbReference type="SUPFAM" id="SSF53850">
    <property type="entry name" value="Periplasmic binding protein-like II"/>
    <property type="match status" value="1"/>
</dbReference>
<dbReference type="PRINTS" id="PR00039">
    <property type="entry name" value="HTHLYSR"/>
</dbReference>
<feature type="domain" description="HTH lysR-type" evidence="5">
    <location>
        <begin position="1"/>
        <end position="58"/>
    </location>
</feature>
<organism evidence="6 7">
    <name type="scientific">Mesobacterium hydrothermale</name>
    <dbReference type="NCBI Taxonomy" id="3111907"/>
    <lineage>
        <taxon>Bacteria</taxon>
        <taxon>Pseudomonadati</taxon>
        <taxon>Pseudomonadota</taxon>
        <taxon>Alphaproteobacteria</taxon>
        <taxon>Rhodobacterales</taxon>
        <taxon>Roseobacteraceae</taxon>
        <taxon>Mesobacterium</taxon>
    </lineage>
</organism>
<dbReference type="SUPFAM" id="SSF46785">
    <property type="entry name" value="Winged helix' DNA-binding domain"/>
    <property type="match status" value="1"/>
</dbReference>
<keyword evidence="3" id="KW-0238">DNA-binding</keyword>
<keyword evidence="2" id="KW-0805">Transcription regulation</keyword>
<evidence type="ECO:0000313" key="6">
    <source>
        <dbReference type="EMBL" id="MEC3863039.1"/>
    </source>
</evidence>
<evidence type="ECO:0000256" key="3">
    <source>
        <dbReference type="ARBA" id="ARBA00023125"/>
    </source>
</evidence>
<dbReference type="InterPro" id="IPR005119">
    <property type="entry name" value="LysR_subst-bd"/>
</dbReference>
<keyword evidence="7" id="KW-1185">Reference proteome</keyword>
<gene>
    <name evidence="6" type="ORF">VK792_17225</name>
</gene>
<dbReference type="InterPro" id="IPR036388">
    <property type="entry name" value="WH-like_DNA-bd_sf"/>
</dbReference>
<dbReference type="Pfam" id="PF00126">
    <property type="entry name" value="HTH_1"/>
    <property type="match status" value="1"/>
</dbReference>
<dbReference type="Proteomes" id="UP001348149">
    <property type="component" value="Unassembled WGS sequence"/>
</dbReference>
<dbReference type="InterPro" id="IPR000847">
    <property type="entry name" value="LysR_HTH_N"/>
</dbReference>
<accession>A0ABU6HKP8</accession>